<reference evidence="2" key="1">
    <citation type="submission" date="2020-02" db="EMBL/GenBank/DDBJ databases">
        <authorList>
            <person name="Meier V. D."/>
        </authorList>
    </citation>
    <scope>NUCLEOTIDE SEQUENCE</scope>
    <source>
        <strain evidence="2">AVDCRST_MAG19</strain>
    </source>
</reference>
<gene>
    <name evidence="2" type="ORF">AVDCRST_MAG19-127</name>
</gene>
<organism evidence="2">
    <name type="scientific">uncultured Thermomicrobiales bacterium</name>
    <dbReference type="NCBI Taxonomy" id="1645740"/>
    <lineage>
        <taxon>Bacteria</taxon>
        <taxon>Pseudomonadati</taxon>
        <taxon>Thermomicrobiota</taxon>
        <taxon>Thermomicrobia</taxon>
        <taxon>Thermomicrobiales</taxon>
        <taxon>environmental samples</taxon>
    </lineage>
</organism>
<feature type="region of interest" description="Disordered" evidence="1">
    <location>
        <begin position="89"/>
        <end position="112"/>
    </location>
</feature>
<dbReference type="AlphaFoldDB" id="A0A6J4U8K0"/>
<feature type="compositionally biased region" description="Basic and acidic residues" evidence="1">
    <location>
        <begin position="19"/>
        <end position="37"/>
    </location>
</feature>
<evidence type="ECO:0000256" key="1">
    <source>
        <dbReference type="SAM" id="MobiDB-lite"/>
    </source>
</evidence>
<feature type="region of interest" description="Disordered" evidence="1">
    <location>
        <begin position="1"/>
        <end position="37"/>
    </location>
</feature>
<name>A0A6J4U8K0_9BACT</name>
<sequence>MARDAPLTADAAVTLLDGEPPRRAERRRTEAPPDRSAALERDDVALGLRYSGTLRVAERQTIACRGGPFATAVAEVSLRQVEQAAQVRTKTWPGPCGGRGTTVPGRRTDRPA</sequence>
<proteinExistence type="predicted"/>
<protein>
    <submittedName>
        <fullName evidence="2">Uncharacterized protein</fullName>
    </submittedName>
</protein>
<dbReference type="EMBL" id="CADCWL010000007">
    <property type="protein sequence ID" value="CAA9543831.1"/>
    <property type="molecule type" value="Genomic_DNA"/>
</dbReference>
<accession>A0A6J4U8K0</accession>
<evidence type="ECO:0000313" key="2">
    <source>
        <dbReference type="EMBL" id="CAA9543831.1"/>
    </source>
</evidence>